<dbReference type="InterPro" id="IPR036770">
    <property type="entry name" value="Ankyrin_rpt-contain_sf"/>
</dbReference>
<evidence type="ECO:0000313" key="3">
    <source>
        <dbReference type="Proteomes" id="UP001243989"/>
    </source>
</evidence>
<dbReference type="AlphaFoldDB" id="A0AAI9ZCG7"/>
<dbReference type="GeneID" id="85480610"/>
<name>A0AAI9ZCG7_9PEZI</name>
<dbReference type="InterPro" id="IPR036047">
    <property type="entry name" value="F-box-like_dom_sf"/>
</dbReference>
<proteinExistence type="predicted"/>
<dbReference type="EMBL" id="JAHMHQ010000041">
    <property type="protein sequence ID" value="KAK1621953.1"/>
    <property type="molecule type" value="Genomic_DNA"/>
</dbReference>
<gene>
    <name evidence="2" type="ORF">BDP81DRAFT_510620</name>
</gene>
<dbReference type="Pfam" id="PF12937">
    <property type="entry name" value="F-box-like"/>
    <property type="match status" value="1"/>
</dbReference>
<dbReference type="SUPFAM" id="SSF48403">
    <property type="entry name" value="Ankyrin repeat"/>
    <property type="match status" value="1"/>
</dbReference>
<feature type="domain" description="F-box" evidence="1">
    <location>
        <begin position="4"/>
        <end position="47"/>
    </location>
</feature>
<evidence type="ECO:0000259" key="1">
    <source>
        <dbReference type="Pfam" id="PF12937"/>
    </source>
</evidence>
<comment type="caution">
    <text evidence="2">The sequence shown here is derived from an EMBL/GenBank/DDBJ whole genome shotgun (WGS) entry which is preliminary data.</text>
</comment>
<dbReference type="Gene3D" id="1.25.40.20">
    <property type="entry name" value="Ankyrin repeat-containing domain"/>
    <property type="match status" value="1"/>
</dbReference>
<dbReference type="Proteomes" id="UP001243989">
    <property type="component" value="Unassembled WGS sequence"/>
</dbReference>
<protein>
    <recommendedName>
        <fullName evidence="1">F-box domain-containing protein</fullName>
    </recommendedName>
</protein>
<accession>A0AAI9ZCG7</accession>
<organism evidence="2 3">
    <name type="scientific">Colletotrichum phormii</name>
    <dbReference type="NCBI Taxonomy" id="359342"/>
    <lineage>
        <taxon>Eukaryota</taxon>
        <taxon>Fungi</taxon>
        <taxon>Dikarya</taxon>
        <taxon>Ascomycota</taxon>
        <taxon>Pezizomycotina</taxon>
        <taxon>Sordariomycetes</taxon>
        <taxon>Hypocreomycetidae</taxon>
        <taxon>Glomerellales</taxon>
        <taxon>Glomerellaceae</taxon>
        <taxon>Colletotrichum</taxon>
        <taxon>Colletotrichum acutatum species complex</taxon>
    </lineage>
</organism>
<reference evidence="2" key="1">
    <citation type="submission" date="2021-06" db="EMBL/GenBank/DDBJ databases">
        <title>Comparative genomics, transcriptomics and evolutionary studies reveal genomic signatures of adaptation to plant cell wall in hemibiotrophic fungi.</title>
        <authorList>
            <consortium name="DOE Joint Genome Institute"/>
            <person name="Baroncelli R."/>
            <person name="Diaz J.F."/>
            <person name="Benocci T."/>
            <person name="Peng M."/>
            <person name="Battaglia E."/>
            <person name="Haridas S."/>
            <person name="Andreopoulos W."/>
            <person name="Labutti K."/>
            <person name="Pangilinan J."/>
            <person name="Floch G.L."/>
            <person name="Makela M.R."/>
            <person name="Henrissat B."/>
            <person name="Grigoriev I.V."/>
            <person name="Crouch J.A."/>
            <person name="De Vries R.P."/>
            <person name="Sukno S.A."/>
            <person name="Thon M.R."/>
        </authorList>
    </citation>
    <scope>NUCLEOTIDE SEQUENCE</scope>
    <source>
        <strain evidence="2">CBS 102054</strain>
    </source>
</reference>
<sequence>MTSFQTLPPEILSQIVSCLNYGYSYLRNLKLTCRRLSKLAEPFLHRKALQDYTVLQQLVRNDQGDILEPILHSQVKPKWAAPQHYLDSCLHDALLGGHVKAADALINNGAEIVLSDDVIVRSEFPETREWLEAHDATGLGSLALAARSRYHMTFWYKGCAPYASEKEFWECKRKVMKRILEKLEIQIPKHDPIHARELDMALAEAANADGHSIELMGFLFNNDASVSCKSTPQVAGKAWHNALNEEIPALFEAKVDWLLLHDVDSTKVWTWEGTRTPIQFFLRKLYRNFQYFEEGSAFTNKVFGYMEYLESWGCLHWSQSTLRSLVLSIGTVQINCIIDYPRTEDYCGLLSADGDNADGRRELELIFNEPDESLQPLRVALSNQIALKHFRDLVILPSPTFREWVDKESMPTAIQNLDKLFRDFLPRHLV</sequence>
<dbReference type="RefSeq" id="XP_060437948.1">
    <property type="nucleotide sequence ID" value="XM_060595748.1"/>
</dbReference>
<dbReference type="SUPFAM" id="SSF81383">
    <property type="entry name" value="F-box domain"/>
    <property type="match status" value="1"/>
</dbReference>
<keyword evidence="3" id="KW-1185">Reference proteome</keyword>
<evidence type="ECO:0000313" key="2">
    <source>
        <dbReference type="EMBL" id="KAK1621953.1"/>
    </source>
</evidence>
<dbReference type="InterPro" id="IPR001810">
    <property type="entry name" value="F-box_dom"/>
</dbReference>